<protein>
    <submittedName>
        <fullName evidence="2">Integrase</fullName>
    </submittedName>
</protein>
<accession>A0A3R7NBK9</accession>
<dbReference type="SUPFAM" id="SSF56349">
    <property type="entry name" value="DNA breaking-rejoining enzymes"/>
    <property type="match status" value="1"/>
</dbReference>
<keyword evidence="3" id="KW-1185">Reference proteome</keyword>
<organism evidence="2 3">
    <name type="scientific">Paracoccus methylarcula</name>
    <dbReference type="NCBI Taxonomy" id="72022"/>
    <lineage>
        <taxon>Bacteria</taxon>
        <taxon>Pseudomonadati</taxon>
        <taxon>Pseudomonadota</taxon>
        <taxon>Alphaproteobacteria</taxon>
        <taxon>Rhodobacterales</taxon>
        <taxon>Paracoccaceae</taxon>
        <taxon>Paracoccus</taxon>
    </lineage>
</organism>
<reference evidence="2" key="1">
    <citation type="submission" date="2018-05" db="EMBL/GenBank/DDBJ databases">
        <title>Reclassification of Methylarcula marina and Methylarcula terricola as Paracoccus methylarcula sp.nov., comb.nov. and Paracoccus terricola comb.nov.</title>
        <authorList>
            <person name="Shmareva M.N."/>
            <person name="Doronina N.V."/>
            <person name="Vasilenko O.V."/>
            <person name="Tarlachkov S.V."/>
            <person name="Trotsenko Y.A."/>
        </authorList>
    </citation>
    <scope>NUCLEOTIDE SEQUENCE [LARGE SCALE GENOMIC DNA]</scope>
    <source>
        <strain evidence="2">VKM B-2159</strain>
    </source>
</reference>
<evidence type="ECO:0000313" key="2">
    <source>
        <dbReference type="EMBL" id="RNF34198.1"/>
    </source>
</evidence>
<dbReference type="EMBL" id="PXNQ02000007">
    <property type="protein sequence ID" value="RNF34198.1"/>
    <property type="molecule type" value="Genomic_DNA"/>
</dbReference>
<gene>
    <name evidence="2" type="ORF">A7A09_012395</name>
</gene>
<name>A0A3R7NBK9_9RHOB</name>
<dbReference type="InterPro" id="IPR011010">
    <property type="entry name" value="DNA_brk_join_enz"/>
</dbReference>
<comment type="caution">
    <text evidence="2">The sequence shown here is derived from an EMBL/GenBank/DDBJ whole genome shotgun (WGS) entry which is preliminary data.</text>
</comment>
<evidence type="ECO:0000256" key="1">
    <source>
        <dbReference type="ARBA" id="ARBA00023172"/>
    </source>
</evidence>
<dbReference type="Proteomes" id="UP000238137">
    <property type="component" value="Unassembled WGS sequence"/>
</dbReference>
<sequence length="372" mass="42337">MPRRAKGPRLYWRARKDAPSVWEIRDGSQRISTGTDCRREAETRLAQYIDRKHRSSGPTRPEELSVGMCLTIYAEEHAQGVAAPERIGYAIDALDQFWNGLTVADVKGETCRRYARSRTKKDGAPISNGTIRRELNVLQAAINYCHGEGYLIHAPKVTLPDKPPSRERWLTRQEAAWLIRGARSLNRDGRHLADFILHGLYTGSRKETILSMHIDRPSPVGGHVDTKTGVLYRKPGKKVETHKRQRPARLPSRYLAHLRRQAANGRVYIVERRIERDGKLRREMVKDVKNAWVSARSEAERLAWLHGVNIDLSGVTPHTLKHTAITWALQRWASIWDAAGYFSTSAETIERTYGHHSPNHQATAVKAMDMRG</sequence>
<dbReference type="AlphaFoldDB" id="A0A3R7NBK9"/>
<dbReference type="Gene3D" id="1.10.443.10">
    <property type="entry name" value="Intergrase catalytic core"/>
    <property type="match status" value="1"/>
</dbReference>
<dbReference type="InterPro" id="IPR013762">
    <property type="entry name" value="Integrase-like_cat_sf"/>
</dbReference>
<dbReference type="OrthoDB" id="9808346at2"/>
<dbReference type="GO" id="GO:0015074">
    <property type="term" value="P:DNA integration"/>
    <property type="evidence" value="ECO:0007669"/>
    <property type="project" value="InterPro"/>
</dbReference>
<dbReference type="GO" id="GO:0006310">
    <property type="term" value="P:DNA recombination"/>
    <property type="evidence" value="ECO:0007669"/>
    <property type="project" value="UniProtKB-KW"/>
</dbReference>
<keyword evidence="1" id="KW-0233">DNA recombination</keyword>
<dbReference type="GO" id="GO:0003677">
    <property type="term" value="F:DNA binding"/>
    <property type="evidence" value="ECO:0007669"/>
    <property type="project" value="InterPro"/>
</dbReference>
<proteinExistence type="predicted"/>
<evidence type="ECO:0000313" key="3">
    <source>
        <dbReference type="Proteomes" id="UP000238137"/>
    </source>
</evidence>